<dbReference type="AlphaFoldDB" id="X1MH18"/>
<evidence type="ECO:0000313" key="1">
    <source>
        <dbReference type="EMBL" id="GAI05659.1"/>
    </source>
</evidence>
<reference evidence="1" key="1">
    <citation type="journal article" date="2014" name="Front. Microbiol.">
        <title>High frequency of phylogenetically diverse reductive dehalogenase-homologous genes in deep subseafloor sedimentary metagenomes.</title>
        <authorList>
            <person name="Kawai M."/>
            <person name="Futagami T."/>
            <person name="Toyoda A."/>
            <person name="Takaki Y."/>
            <person name="Nishi S."/>
            <person name="Hori S."/>
            <person name="Arai W."/>
            <person name="Tsubouchi T."/>
            <person name="Morono Y."/>
            <person name="Uchiyama I."/>
            <person name="Ito T."/>
            <person name="Fujiyama A."/>
            <person name="Inagaki F."/>
            <person name="Takami H."/>
        </authorList>
    </citation>
    <scope>NUCLEOTIDE SEQUENCE</scope>
    <source>
        <strain evidence="1">Expedition CK06-06</strain>
    </source>
</reference>
<dbReference type="EMBL" id="BARV01005951">
    <property type="protein sequence ID" value="GAI05659.1"/>
    <property type="molecule type" value="Genomic_DNA"/>
</dbReference>
<gene>
    <name evidence="1" type="ORF">S06H3_12119</name>
</gene>
<accession>X1MH18</accession>
<organism evidence="1">
    <name type="scientific">marine sediment metagenome</name>
    <dbReference type="NCBI Taxonomy" id="412755"/>
    <lineage>
        <taxon>unclassified sequences</taxon>
        <taxon>metagenomes</taxon>
        <taxon>ecological metagenomes</taxon>
    </lineage>
</organism>
<sequence length="291" mass="34005">MVEGNRRVAALKMLQEKHNTGRITLLESILKGILNFEALVYEGDRPDIAWIVQGFRHAPEAIREWEDFSKARFFAELEGKGKSATEIAEMFSVRPRKKVSNLILSYQGFQQAKEDEDYGDQLDPSKQFSFFTQIIFVRPELREWLDWDEAQRRFRNAEQLNKFLSWIASNKIDISPTTRDYLPQLLFQPEYRDILEAFESEEGLDIHECRRRVEERKPKPPPDISGILMNLSRIKGEIDMLPLTPISRLGQLRPFQAEKVAKEREQKEQVLALLIEIGEAIKRQIKMLSVE</sequence>
<comment type="caution">
    <text evidence="1">The sequence shown here is derived from an EMBL/GenBank/DDBJ whole genome shotgun (WGS) entry which is preliminary data.</text>
</comment>
<proteinExistence type="predicted"/>
<name>X1MH18_9ZZZZ</name>
<evidence type="ECO:0008006" key="2">
    <source>
        <dbReference type="Google" id="ProtNLM"/>
    </source>
</evidence>
<protein>
    <recommendedName>
        <fullName evidence="2">ParB/Sulfiredoxin domain-containing protein</fullName>
    </recommendedName>
</protein>